<evidence type="ECO:0000313" key="3">
    <source>
        <dbReference type="Proteomes" id="UP001355653"/>
    </source>
</evidence>
<keyword evidence="3" id="KW-1185">Reference proteome</keyword>
<evidence type="ECO:0000256" key="1">
    <source>
        <dbReference type="SAM" id="Phobius"/>
    </source>
</evidence>
<dbReference type="Proteomes" id="UP001355653">
    <property type="component" value="Unassembled WGS sequence"/>
</dbReference>
<protein>
    <submittedName>
        <fullName evidence="2">Uncharacterized protein</fullName>
    </submittedName>
</protein>
<sequence>MQINKWFVLAVRSIAALLLFIAAGVIISILNPAVTPDQQEKYLMGMMKAMMNTLMCQANALSNGIHHFLFIFLTLMVLVLIPLSIGIGLFLRKSRVNYS</sequence>
<proteinExistence type="predicted"/>
<dbReference type="EMBL" id="JAROBY010000041">
    <property type="protein sequence ID" value="MEB4796893.1"/>
    <property type="molecule type" value="Genomic_DNA"/>
</dbReference>
<feature type="transmembrane region" description="Helical" evidence="1">
    <location>
        <begin position="6"/>
        <end position="30"/>
    </location>
</feature>
<dbReference type="RefSeq" id="WP_127455182.1">
    <property type="nucleotide sequence ID" value="NZ_JAROBY010000041.1"/>
</dbReference>
<accession>A0ABU6DIS2</accession>
<feature type="transmembrane region" description="Helical" evidence="1">
    <location>
        <begin position="68"/>
        <end position="91"/>
    </location>
</feature>
<evidence type="ECO:0000313" key="2">
    <source>
        <dbReference type="EMBL" id="MEB4796893.1"/>
    </source>
</evidence>
<organism evidence="2 3">
    <name type="scientific">Paenibacillus chondroitinus</name>
    <dbReference type="NCBI Taxonomy" id="59842"/>
    <lineage>
        <taxon>Bacteria</taxon>
        <taxon>Bacillati</taxon>
        <taxon>Bacillota</taxon>
        <taxon>Bacilli</taxon>
        <taxon>Bacillales</taxon>
        <taxon>Paenibacillaceae</taxon>
        <taxon>Paenibacillus</taxon>
    </lineage>
</organism>
<keyword evidence="1" id="KW-1133">Transmembrane helix</keyword>
<name>A0ABU6DIS2_9BACL</name>
<comment type="caution">
    <text evidence="2">The sequence shown here is derived from an EMBL/GenBank/DDBJ whole genome shotgun (WGS) entry which is preliminary data.</text>
</comment>
<keyword evidence="1" id="KW-0472">Membrane</keyword>
<keyword evidence="1" id="KW-0812">Transmembrane</keyword>
<reference evidence="2 3" key="1">
    <citation type="submission" date="2023-03" db="EMBL/GenBank/DDBJ databases">
        <title>Bacillus Genome Sequencing.</title>
        <authorList>
            <person name="Dunlap C."/>
        </authorList>
    </citation>
    <scope>NUCLEOTIDE SEQUENCE [LARGE SCALE GENOMIC DNA]</scope>
    <source>
        <strain evidence="2 3">NRS-1351</strain>
    </source>
</reference>
<gene>
    <name evidence="2" type="ORF">P5G65_23610</name>
</gene>